<keyword evidence="4 6" id="KW-1133">Transmembrane helix</keyword>
<evidence type="ECO:0000256" key="4">
    <source>
        <dbReference type="ARBA" id="ARBA00022989"/>
    </source>
</evidence>
<feature type="transmembrane region" description="Helical" evidence="6">
    <location>
        <begin position="201"/>
        <end position="219"/>
    </location>
</feature>
<dbReference type="EMBL" id="MHCL01000023">
    <property type="protein sequence ID" value="OGY20763.1"/>
    <property type="molecule type" value="Genomic_DNA"/>
</dbReference>
<dbReference type="InterPro" id="IPR050638">
    <property type="entry name" value="AA-Vitamin_Transporters"/>
</dbReference>
<feature type="domain" description="EamA" evidence="7">
    <location>
        <begin position="2"/>
        <end position="129"/>
    </location>
</feature>
<dbReference type="Proteomes" id="UP000176723">
    <property type="component" value="Unassembled WGS sequence"/>
</dbReference>
<feature type="transmembrane region" description="Helical" evidence="6">
    <location>
        <begin position="83"/>
        <end position="104"/>
    </location>
</feature>
<feature type="transmembrane region" description="Helical" evidence="6">
    <location>
        <begin position="231"/>
        <end position="251"/>
    </location>
</feature>
<keyword evidence="3 6" id="KW-0812">Transmembrane</keyword>
<evidence type="ECO:0000256" key="5">
    <source>
        <dbReference type="ARBA" id="ARBA00023136"/>
    </source>
</evidence>
<dbReference type="PANTHER" id="PTHR32322">
    <property type="entry name" value="INNER MEMBRANE TRANSPORTER"/>
    <property type="match status" value="1"/>
</dbReference>
<gene>
    <name evidence="8" type="ORF">A3A65_01140</name>
</gene>
<evidence type="ECO:0000256" key="1">
    <source>
        <dbReference type="ARBA" id="ARBA00004651"/>
    </source>
</evidence>
<dbReference type="PANTHER" id="PTHR32322:SF18">
    <property type="entry name" value="S-ADENOSYLMETHIONINE_S-ADENOSYLHOMOCYSTEINE TRANSPORTER"/>
    <property type="match status" value="1"/>
</dbReference>
<accession>A0A1G1VZE9</accession>
<feature type="transmembrane region" description="Helical" evidence="6">
    <location>
        <begin position="169"/>
        <end position="189"/>
    </location>
</feature>
<feature type="transmembrane region" description="Helical" evidence="6">
    <location>
        <begin position="116"/>
        <end position="137"/>
    </location>
</feature>
<dbReference type="STRING" id="1797593.A3A65_01140"/>
<dbReference type="GO" id="GO:0005886">
    <property type="term" value="C:plasma membrane"/>
    <property type="evidence" value="ECO:0007669"/>
    <property type="project" value="UniProtKB-SubCell"/>
</dbReference>
<proteinExistence type="predicted"/>
<keyword evidence="5 6" id="KW-0472">Membrane</keyword>
<name>A0A1G1VZE9_9BACT</name>
<evidence type="ECO:0000259" key="7">
    <source>
        <dbReference type="Pfam" id="PF00892"/>
    </source>
</evidence>
<comment type="caution">
    <text evidence="8">The sequence shown here is derived from an EMBL/GenBank/DDBJ whole genome shotgun (WGS) entry which is preliminary data.</text>
</comment>
<evidence type="ECO:0000256" key="2">
    <source>
        <dbReference type="ARBA" id="ARBA00022475"/>
    </source>
</evidence>
<dbReference type="InterPro" id="IPR037185">
    <property type="entry name" value="EmrE-like"/>
</dbReference>
<evidence type="ECO:0000313" key="8">
    <source>
        <dbReference type="EMBL" id="OGY20763.1"/>
    </source>
</evidence>
<feature type="transmembrane region" description="Helical" evidence="6">
    <location>
        <begin position="58"/>
        <end position="77"/>
    </location>
</feature>
<feature type="transmembrane region" description="Helical" evidence="6">
    <location>
        <begin position="29"/>
        <end position="46"/>
    </location>
</feature>
<protein>
    <recommendedName>
        <fullName evidence="7">EamA domain-containing protein</fullName>
    </recommendedName>
</protein>
<sequence>MFSGFAIYFNGIAVRTVGDPLAFTTLKNLGVGMILAVLVGIKIFRNRSLLITLAPRDWLRLLLIGVIGGSLPFYLFFKGLSITPAASGAIIHKTLIFWVALWAIPFLHEKLTIRQVLALGLVFGSSFIVGGITSLSFGTGEMMILAATILWAVENIIAKVALRKVDADVVVGARMIFGSLLLFAATIFTGKMSLISQLTPSQWGLTLTSIAFLTGYVMSWYRALREAPATLVATVLTLGAVITNVLSAVFITRAFKIELVLQTILLGAGVWLFWTASKKIPNYTLNVKSEHI</sequence>
<feature type="transmembrane region" description="Helical" evidence="6">
    <location>
        <begin position="257"/>
        <end position="274"/>
    </location>
</feature>
<organism evidence="8 9">
    <name type="scientific">Candidatus Chisholmbacteria bacterium RIFCSPLOWO2_01_FULL_49_14</name>
    <dbReference type="NCBI Taxonomy" id="1797593"/>
    <lineage>
        <taxon>Bacteria</taxon>
        <taxon>Candidatus Chisholmiibacteriota</taxon>
    </lineage>
</organism>
<evidence type="ECO:0000256" key="6">
    <source>
        <dbReference type="SAM" id="Phobius"/>
    </source>
</evidence>
<dbReference type="Pfam" id="PF00892">
    <property type="entry name" value="EamA"/>
    <property type="match status" value="2"/>
</dbReference>
<feature type="transmembrane region" description="Helical" evidence="6">
    <location>
        <begin position="143"/>
        <end position="162"/>
    </location>
</feature>
<evidence type="ECO:0000256" key="3">
    <source>
        <dbReference type="ARBA" id="ARBA00022692"/>
    </source>
</evidence>
<evidence type="ECO:0000313" key="9">
    <source>
        <dbReference type="Proteomes" id="UP000176723"/>
    </source>
</evidence>
<reference evidence="8 9" key="1">
    <citation type="journal article" date="2016" name="Nat. Commun.">
        <title>Thousands of microbial genomes shed light on interconnected biogeochemical processes in an aquifer system.</title>
        <authorList>
            <person name="Anantharaman K."/>
            <person name="Brown C.T."/>
            <person name="Hug L.A."/>
            <person name="Sharon I."/>
            <person name="Castelle C.J."/>
            <person name="Probst A.J."/>
            <person name="Thomas B.C."/>
            <person name="Singh A."/>
            <person name="Wilkins M.J."/>
            <person name="Karaoz U."/>
            <person name="Brodie E.L."/>
            <person name="Williams K.H."/>
            <person name="Hubbard S.S."/>
            <person name="Banfield J.F."/>
        </authorList>
    </citation>
    <scope>NUCLEOTIDE SEQUENCE [LARGE SCALE GENOMIC DNA]</scope>
</reference>
<dbReference type="AlphaFoldDB" id="A0A1G1VZE9"/>
<keyword evidence="2" id="KW-1003">Cell membrane</keyword>
<comment type="subcellular location">
    <subcellularLocation>
        <location evidence="1">Cell membrane</location>
        <topology evidence="1">Multi-pass membrane protein</topology>
    </subcellularLocation>
</comment>
<dbReference type="InterPro" id="IPR000620">
    <property type="entry name" value="EamA_dom"/>
</dbReference>
<feature type="domain" description="EamA" evidence="7">
    <location>
        <begin position="139"/>
        <end position="273"/>
    </location>
</feature>
<dbReference type="SUPFAM" id="SSF103481">
    <property type="entry name" value="Multidrug resistance efflux transporter EmrE"/>
    <property type="match status" value="2"/>
</dbReference>